<sequence length="383" mass="43481">MCPPTNTPSSSPSSNDKPIGITQIHAYIPIELDLTKMNYNVWRELFETHYLTLSVQGHLDCSSKPTPESEKTWKEHNGLVKMWIYETVSEQILNTILKAKATPYDIWVTFKNLFCNNNEARAMQHENELRSLLISDLSVHDYCHKIKTLSDLHANLNSPVSDRLLVMHMLNGLSEKYDSILNVIQHQTPFSSFTKARLMLLMGEPRLFKQVKPVPQVPESTSPSAVMYSSLNQQSDPKQQHQSYGNNHNNHGRGHGGRKNRDRDRNYNNNYGSGSYAYLPWSYGSPWQYPPSYSVPPSYHGPSSYASPPSYYHAPAPPPSSSHSTTTLATSTTFNRRLHRPVRNSSNSYISYALITAFNTISIQDPSKHTWYMDTCATNHIAT</sequence>
<evidence type="ECO:0008006" key="4">
    <source>
        <dbReference type="Google" id="ProtNLM"/>
    </source>
</evidence>
<accession>V4N313</accession>
<evidence type="ECO:0000313" key="2">
    <source>
        <dbReference type="EMBL" id="ESQ39606.1"/>
    </source>
</evidence>
<dbReference type="AlphaFoldDB" id="V4N313"/>
<reference evidence="2 3" key="1">
    <citation type="journal article" date="2013" name="Front. Plant Sci.">
        <title>The Reference Genome of the Halophytic Plant Eutrema salsugineum.</title>
        <authorList>
            <person name="Yang R."/>
            <person name="Jarvis D.E."/>
            <person name="Chen H."/>
            <person name="Beilstein M.A."/>
            <person name="Grimwood J."/>
            <person name="Jenkins J."/>
            <person name="Shu S."/>
            <person name="Prochnik S."/>
            <person name="Xin M."/>
            <person name="Ma C."/>
            <person name="Schmutz J."/>
            <person name="Wing R.A."/>
            <person name="Mitchell-Olds T."/>
            <person name="Schumaker K.S."/>
            <person name="Wang X."/>
        </authorList>
    </citation>
    <scope>NUCLEOTIDE SEQUENCE [LARGE SCALE GENOMIC DNA]</scope>
</reference>
<dbReference type="KEGG" id="eus:EUTSA_v10001107mg"/>
<dbReference type="EMBL" id="KI517465">
    <property type="protein sequence ID" value="ESQ39606.1"/>
    <property type="molecule type" value="Genomic_DNA"/>
</dbReference>
<feature type="region of interest" description="Disordered" evidence="1">
    <location>
        <begin position="315"/>
        <end position="340"/>
    </location>
</feature>
<gene>
    <name evidence="2" type="ORF">EUTSA_v10001107mg</name>
</gene>
<feature type="compositionally biased region" description="Polar residues" evidence="1">
    <location>
        <begin position="232"/>
        <end position="242"/>
    </location>
</feature>
<dbReference type="Gramene" id="ESQ39606">
    <property type="protein sequence ID" value="ESQ39606"/>
    <property type="gene ID" value="EUTSA_v10001107mg"/>
</dbReference>
<proteinExistence type="predicted"/>
<dbReference type="Proteomes" id="UP000030689">
    <property type="component" value="Unassembled WGS sequence"/>
</dbReference>
<feature type="region of interest" description="Disordered" evidence="1">
    <location>
        <begin position="232"/>
        <end position="269"/>
    </location>
</feature>
<feature type="compositionally biased region" description="Low complexity" evidence="1">
    <location>
        <begin position="321"/>
        <end position="333"/>
    </location>
</feature>
<keyword evidence="3" id="KW-1185">Reference proteome</keyword>
<evidence type="ECO:0000256" key="1">
    <source>
        <dbReference type="SAM" id="MobiDB-lite"/>
    </source>
</evidence>
<evidence type="ECO:0000313" key="3">
    <source>
        <dbReference type="Proteomes" id="UP000030689"/>
    </source>
</evidence>
<dbReference type="eggNOG" id="KOG0017">
    <property type="taxonomic scope" value="Eukaryota"/>
</dbReference>
<dbReference type="PANTHER" id="PTHR47481">
    <property type="match status" value="1"/>
</dbReference>
<dbReference type="Pfam" id="PF14223">
    <property type="entry name" value="Retrotran_gag_2"/>
    <property type="match status" value="1"/>
</dbReference>
<dbReference type="OMA" id="MQHENEL"/>
<organism evidence="2 3">
    <name type="scientific">Eutrema salsugineum</name>
    <name type="common">Saltwater cress</name>
    <name type="synonym">Sisymbrium salsugineum</name>
    <dbReference type="NCBI Taxonomy" id="72664"/>
    <lineage>
        <taxon>Eukaryota</taxon>
        <taxon>Viridiplantae</taxon>
        <taxon>Streptophyta</taxon>
        <taxon>Embryophyta</taxon>
        <taxon>Tracheophyta</taxon>
        <taxon>Spermatophyta</taxon>
        <taxon>Magnoliopsida</taxon>
        <taxon>eudicotyledons</taxon>
        <taxon>Gunneridae</taxon>
        <taxon>Pentapetalae</taxon>
        <taxon>rosids</taxon>
        <taxon>malvids</taxon>
        <taxon>Brassicales</taxon>
        <taxon>Brassicaceae</taxon>
        <taxon>Eutremeae</taxon>
        <taxon>Eutrema</taxon>
    </lineage>
</organism>
<name>V4N313_EUTSA</name>
<protein>
    <recommendedName>
        <fullName evidence="4">Retrotransposon Copia-like N-terminal domain-containing protein</fullName>
    </recommendedName>
</protein>
<dbReference type="PANTHER" id="PTHR47481:SF10">
    <property type="entry name" value="COPIA-LIKE POLYPROTEIN_RETROTRANSPOSON"/>
    <property type="match status" value="1"/>
</dbReference>